<organism evidence="1 2">
    <name type="scientific">Dyadobacter jiangsuensis</name>
    <dbReference type="NCBI Taxonomy" id="1591085"/>
    <lineage>
        <taxon>Bacteria</taxon>
        <taxon>Pseudomonadati</taxon>
        <taxon>Bacteroidota</taxon>
        <taxon>Cytophagia</taxon>
        <taxon>Cytophagales</taxon>
        <taxon>Spirosomataceae</taxon>
        <taxon>Dyadobacter</taxon>
    </lineage>
</organism>
<comment type="caution">
    <text evidence="1">The sequence shown here is derived from an EMBL/GenBank/DDBJ whole genome shotgun (WGS) entry which is preliminary data.</text>
</comment>
<dbReference type="OrthoDB" id="964433at2"/>
<gene>
    <name evidence="1" type="ORF">CLV60_1166</name>
</gene>
<reference evidence="1 2" key="1">
    <citation type="submission" date="2018-03" db="EMBL/GenBank/DDBJ databases">
        <title>Genomic Encyclopedia of Archaeal and Bacterial Type Strains, Phase II (KMG-II): from individual species to whole genera.</title>
        <authorList>
            <person name="Goeker M."/>
        </authorList>
    </citation>
    <scope>NUCLEOTIDE SEQUENCE [LARGE SCALE GENOMIC DNA]</scope>
    <source>
        <strain evidence="1 2">DSM 29057</strain>
    </source>
</reference>
<accession>A0A2P8FNZ9</accession>
<dbReference type="EMBL" id="PYAS01000016">
    <property type="protein sequence ID" value="PSL23451.1"/>
    <property type="molecule type" value="Genomic_DNA"/>
</dbReference>
<proteinExistence type="predicted"/>
<dbReference type="Proteomes" id="UP000241964">
    <property type="component" value="Unassembled WGS sequence"/>
</dbReference>
<evidence type="ECO:0000313" key="1">
    <source>
        <dbReference type="EMBL" id="PSL23451.1"/>
    </source>
</evidence>
<protein>
    <recommendedName>
        <fullName evidence="3">DprA winged helix domain-containing protein</fullName>
    </recommendedName>
</protein>
<dbReference type="AlphaFoldDB" id="A0A2P8FNZ9"/>
<evidence type="ECO:0000313" key="2">
    <source>
        <dbReference type="Proteomes" id="UP000241964"/>
    </source>
</evidence>
<name>A0A2P8FNZ9_9BACT</name>
<dbReference type="RefSeq" id="WP_106598578.1">
    <property type="nucleotide sequence ID" value="NZ_PYAS01000016.1"/>
</dbReference>
<keyword evidence="2" id="KW-1185">Reference proteome</keyword>
<sequence length="68" mass="7592">MENEMTTPQQAAKDGIVHRLIHIFPSMSLDEMVAKSGLPEHVPVAVDELVVEGKIEYINGRYVLKGKM</sequence>
<evidence type="ECO:0008006" key="3">
    <source>
        <dbReference type="Google" id="ProtNLM"/>
    </source>
</evidence>